<sequence>MLIMVSGLPGTGKSYFASRLSQRLGAVYINSDAVRRELGAMGKYTDEVKYTVYEEMFHRCKIALKAGKCVVADATFHKKKNREAFILWTRNNNIPIIILEVFASEEIIRKRLSKPRTYSEADWDVYLKLKDEREPFEVKHQKLESSSNNINFMLEKAHHIIEASHEYKAN</sequence>
<dbReference type="PANTHER" id="PTHR43883">
    <property type="entry name" value="SLR0207 PROTEIN"/>
    <property type="match status" value="1"/>
</dbReference>
<gene>
    <name evidence="1" type="ORF">KI659_14780</name>
</gene>
<name>A0AAP2CL66_9BACT</name>
<proteinExistence type="predicted"/>
<dbReference type="Gene3D" id="3.40.50.300">
    <property type="entry name" value="P-loop containing nucleotide triphosphate hydrolases"/>
    <property type="match status" value="1"/>
</dbReference>
<comment type="caution">
    <text evidence="1">The sequence shown here is derived from an EMBL/GenBank/DDBJ whole genome shotgun (WGS) entry which is preliminary data.</text>
</comment>
<dbReference type="AlphaFoldDB" id="A0AAP2CL66"/>
<evidence type="ECO:0000313" key="2">
    <source>
        <dbReference type="Proteomes" id="UP001319104"/>
    </source>
</evidence>
<dbReference type="SUPFAM" id="SSF52540">
    <property type="entry name" value="P-loop containing nucleoside triphosphate hydrolases"/>
    <property type="match status" value="1"/>
</dbReference>
<evidence type="ECO:0000313" key="1">
    <source>
        <dbReference type="EMBL" id="MBS9525281.1"/>
    </source>
</evidence>
<dbReference type="PANTHER" id="PTHR43883:SF1">
    <property type="entry name" value="GLUCONOKINASE"/>
    <property type="match status" value="1"/>
</dbReference>
<dbReference type="InterPro" id="IPR027417">
    <property type="entry name" value="P-loop_NTPase"/>
</dbReference>
<reference evidence="1 2" key="1">
    <citation type="submission" date="2021-05" db="EMBL/GenBank/DDBJ databases">
        <authorList>
            <person name="Zhang Z.D."/>
            <person name="Osman G."/>
        </authorList>
    </citation>
    <scope>NUCLEOTIDE SEQUENCE [LARGE SCALE GENOMIC DNA]</scope>
    <source>
        <strain evidence="1 2">KCTC 32217</strain>
    </source>
</reference>
<dbReference type="InterPro" id="IPR052732">
    <property type="entry name" value="Cell-binding_unc_protein"/>
</dbReference>
<protein>
    <submittedName>
        <fullName evidence="1">AAA family ATPase</fullName>
    </submittedName>
</protein>
<dbReference type="Pfam" id="PF13671">
    <property type="entry name" value="AAA_33"/>
    <property type="match status" value="1"/>
</dbReference>
<keyword evidence="2" id="KW-1185">Reference proteome</keyword>
<organism evidence="1 2">
    <name type="scientific">Litoribacter ruber</name>
    <dbReference type="NCBI Taxonomy" id="702568"/>
    <lineage>
        <taxon>Bacteria</taxon>
        <taxon>Pseudomonadati</taxon>
        <taxon>Bacteroidota</taxon>
        <taxon>Cytophagia</taxon>
        <taxon>Cytophagales</taxon>
        <taxon>Cyclobacteriaceae</taxon>
        <taxon>Litoribacter</taxon>
    </lineage>
</organism>
<accession>A0AAP2CL66</accession>
<dbReference type="Proteomes" id="UP001319104">
    <property type="component" value="Unassembled WGS sequence"/>
</dbReference>
<dbReference type="EMBL" id="JAHCMY010000010">
    <property type="protein sequence ID" value="MBS9525281.1"/>
    <property type="molecule type" value="Genomic_DNA"/>
</dbReference>